<comment type="caution">
    <text evidence="2">The sequence shown here is derived from an EMBL/GenBank/DDBJ whole genome shotgun (WGS) entry which is preliminary data.</text>
</comment>
<accession>A0A059NXJ0</accession>
<protein>
    <submittedName>
        <fullName evidence="2">Membrane protein</fullName>
    </submittedName>
</protein>
<keyword evidence="1" id="KW-1133">Transmembrane helix</keyword>
<reference evidence="3" key="1">
    <citation type="submission" date="2014-03" db="EMBL/GenBank/DDBJ databases">
        <authorList>
            <person name="Urmite Genomes U."/>
        </authorList>
    </citation>
    <scope>NUCLEOTIDE SEQUENCE [LARGE SCALE GENOMIC DNA]</scope>
    <source>
        <strain evidence="3">HD-03</strain>
    </source>
</reference>
<dbReference type="OrthoDB" id="2987886at2"/>
<keyword evidence="3" id="KW-1185">Reference proteome</keyword>
<feature type="transmembrane region" description="Helical" evidence="1">
    <location>
        <begin position="101"/>
        <end position="124"/>
    </location>
</feature>
<gene>
    <name evidence="2" type="ORF">BN983_01730</name>
</gene>
<feature type="transmembrane region" description="Helical" evidence="1">
    <location>
        <begin position="12"/>
        <end position="39"/>
    </location>
</feature>
<feature type="transmembrane region" description="Helical" evidence="1">
    <location>
        <begin position="239"/>
        <end position="268"/>
    </location>
</feature>
<dbReference type="PANTHER" id="PTHR41324">
    <property type="entry name" value="MEMBRANE PROTEIN-RELATED"/>
    <property type="match status" value="1"/>
</dbReference>
<dbReference type="PANTHER" id="PTHR41324:SF1">
    <property type="entry name" value="DUF2232 DOMAIN-CONTAINING PROTEIN"/>
    <property type="match status" value="1"/>
</dbReference>
<dbReference type="EMBL" id="CCDI010000001">
    <property type="protein sequence ID" value="CDQ23500.1"/>
    <property type="molecule type" value="Genomic_DNA"/>
</dbReference>
<dbReference type="RefSeq" id="WP_035507301.1">
    <property type="nucleotide sequence ID" value="NZ_CCDH010000001.1"/>
</dbReference>
<feature type="transmembrane region" description="Helical" evidence="1">
    <location>
        <begin position="59"/>
        <end position="89"/>
    </location>
</feature>
<sequence>MNDTKRLTEGALMTGIYLLLLLVIIFMPGIIGSVLLLILPVPFVFYSYRYGWKPGVLMFIGALVFTFIFATVFSLPVTILAGVGGLFLGGSMHKQRSPYETLAIGAVGFSIGLLSIFLLTQVLFNVQWMEELNNSMEQGFSIFESMFSGLMGGEEIQQEIDAFRELIAFIPDIIPSILAIAGVFMAFISQWLTYKLINRVENQSLKFTDFKNFKLPTSILWYYFVAMILNYVTVGGDGLLYLAAVNVFILTGTLLVLQGFSFVFFYAWKKKWSKVIPVLVVIFSMILPQIVMYLVRIIGIIDIGFPMRERVEEKKE</sequence>
<dbReference type="InterPro" id="IPR018710">
    <property type="entry name" value="DUF2232"/>
</dbReference>
<name>A0A059NXJ0_9BACI</name>
<feature type="transmembrane region" description="Helical" evidence="1">
    <location>
        <begin position="173"/>
        <end position="194"/>
    </location>
</feature>
<reference evidence="2 3" key="2">
    <citation type="submission" date="2014-05" db="EMBL/GenBank/DDBJ databases">
        <title>Draft genome sequence of Halobacillus karajensis HK-03.</title>
        <authorList>
            <person name="Khelaifia S."/>
            <person name="Croce O."/>
            <person name="Lagier J.C."/>
            <person name="Raoult D."/>
        </authorList>
    </citation>
    <scope>NUCLEOTIDE SEQUENCE [LARGE SCALE GENOMIC DNA]</scope>
    <source>
        <strain evidence="2 3">HD-03</strain>
    </source>
</reference>
<evidence type="ECO:0000313" key="3">
    <source>
        <dbReference type="Proteomes" id="UP000028868"/>
    </source>
</evidence>
<keyword evidence="1" id="KW-0472">Membrane</keyword>
<keyword evidence="1" id="KW-0812">Transmembrane</keyword>
<dbReference type="Proteomes" id="UP000028868">
    <property type="component" value="Unassembled WGS sequence"/>
</dbReference>
<dbReference type="Pfam" id="PF09991">
    <property type="entry name" value="DUF2232"/>
    <property type="match status" value="1"/>
</dbReference>
<evidence type="ECO:0000256" key="1">
    <source>
        <dbReference type="SAM" id="Phobius"/>
    </source>
</evidence>
<feature type="transmembrane region" description="Helical" evidence="1">
    <location>
        <begin position="275"/>
        <end position="301"/>
    </location>
</feature>
<feature type="transmembrane region" description="Helical" evidence="1">
    <location>
        <begin position="215"/>
        <end position="233"/>
    </location>
</feature>
<evidence type="ECO:0000313" key="2">
    <source>
        <dbReference type="EMBL" id="CDQ23500.1"/>
    </source>
</evidence>
<proteinExistence type="predicted"/>
<dbReference type="AlphaFoldDB" id="A0A059NXJ0"/>
<organism evidence="2 3">
    <name type="scientific">Halobacillus karajensis</name>
    <dbReference type="NCBI Taxonomy" id="195088"/>
    <lineage>
        <taxon>Bacteria</taxon>
        <taxon>Bacillati</taxon>
        <taxon>Bacillota</taxon>
        <taxon>Bacilli</taxon>
        <taxon>Bacillales</taxon>
        <taxon>Bacillaceae</taxon>
        <taxon>Halobacillus</taxon>
    </lineage>
</organism>